<dbReference type="EMBL" id="CAJOBA010019735">
    <property type="protein sequence ID" value="CAF3905204.1"/>
    <property type="molecule type" value="Genomic_DNA"/>
</dbReference>
<keyword evidence="1" id="KW-1133">Transmembrane helix</keyword>
<comment type="caution">
    <text evidence="2">The sequence shown here is derived from an EMBL/GenBank/DDBJ whole genome shotgun (WGS) entry which is preliminary data.</text>
</comment>
<feature type="transmembrane region" description="Helical" evidence="1">
    <location>
        <begin position="63"/>
        <end position="82"/>
    </location>
</feature>
<sequence length="114" mass="13162">MIASGFLITISFLSPITNWIRTLIIEHLNSRGTATTFALILLLKLYRIVFAIAFKFGFIGNIMFAYICLSIPMYCLLQLWYVDNWLELLFILQLPLYACFRFDIALLVGLLNTD</sequence>
<reference evidence="2" key="1">
    <citation type="submission" date="2021-02" db="EMBL/GenBank/DDBJ databases">
        <authorList>
            <person name="Nowell W R."/>
        </authorList>
    </citation>
    <scope>NUCLEOTIDE SEQUENCE</scope>
</reference>
<dbReference type="Proteomes" id="UP000682733">
    <property type="component" value="Unassembled WGS sequence"/>
</dbReference>
<evidence type="ECO:0000313" key="3">
    <source>
        <dbReference type="EMBL" id="CAF1126606.1"/>
    </source>
</evidence>
<evidence type="ECO:0000313" key="2">
    <source>
        <dbReference type="EMBL" id="CAF0807413.1"/>
    </source>
</evidence>
<evidence type="ECO:0000313" key="5">
    <source>
        <dbReference type="EMBL" id="CAF3905204.1"/>
    </source>
</evidence>
<proteinExistence type="predicted"/>
<accession>A0A813TD76</accession>
<dbReference type="Proteomes" id="UP000681722">
    <property type="component" value="Unassembled WGS sequence"/>
</dbReference>
<dbReference type="EMBL" id="CAJOBC010000493">
    <property type="protein sequence ID" value="CAF3592939.1"/>
    <property type="molecule type" value="Genomic_DNA"/>
</dbReference>
<keyword evidence="1" id="KW-0812">Transmembrane</keyword>
<name>A0A813TD76_9BILA</name>
<dbReference type="EMBL" id="CAJNOQ010000493">
    <property type="protein sequence ID" value="CAF0807413.1"/>
    <property type="molecule type" value="Genomic_DNA"/>
</dbReference>
<evidence type="ECO:0000256" key="1">
    <source>
        <dbReference type="SAM" id="Phobius"/>
    </source>
</evidence>
<gene>
    <name evidence="2" type="ORF">GPM918_LOCUS3849</name>
    <name evidence="3" type="ORF">OVA965_LOCUS20441</name>
    <name evidence="4" type="ORF">SRO942_LOCUS3849</name>
    <name evidence="5" type="ORF">TMI583_LOCUS20818</name>
</gene>
<keyword evidence="1" id="KW-0472">Membrane</keyword>
<dbReference type="Proteomes" id="UP000677228">
    <property type="component" value="Unassembled WGS sequence"/>
</dbReference>
<feature type="transmembrane region" description="Helical" evidence="1">
    <location>
        <begin position="34"/>
        <end position="56"/>
    </location>
</feature>
<evidence type="ECO:0000313" key="4">
    <source>
        <dbReference type="EMBL" id="CAF3592939.1"/>
    </source>
</evidence>
<dbReference type="Proteomes" id="UP000663829">
    <property type="component" value="Unassembled WGS sequence"/>
</dbReference>
<dbReference type="AlphaFoldDB" id="A0A813TD76"/>
<feature type="transmembrane region" description="Helical" evidence="1">
    <location>
        <begin position="88"/>
        <end position="111"/>
    </location>
</feature>
<protein>
    <submittedName>
        <fullName evidence="2">Uncharacterized protein</fullName>
    </submittedName>
</protein>
<organism evidence="2 6">
    <name type="scientific">Didymodactylos carnosus</name>
    <dbReference type="NCBI Taxonomy" id="1234261"/>
    <lineage>
        <taxon>Eukaryota</taxon>
        <taxon>Metazoa</taxon>
        <taxon>Spiralia</taxon>
        <taxon>Gnathifera</taxon>
        <taxon>Rotifera</taxon>
        <taxon>Eurotatoria</taxon>
        <taxon>Bdelloidea</taxon>
        <taxon>Philodinida</taxon>
        <taxon>Philodinidae</taxon>
        <taxon>Didymodactylos</taxon>
    </lineage>
</organism>
<evidence type="ECO:0000313" key="6">
    <source>
        <dbReference type="Proteomes" id="UP000663829"/>
    </source>
</evidence>
<keyword evidence="6" id="KW-1185">Reference proteome</keyword>
<dbReference type="EMBL" id="CAJNOK010010859">
    <property type="protein sequence ID" value="CAF1126606.1"/>
    <property type="molecule type" value="Genomic_DNA"/>
</dbReference>